<reference evidence="5" key="1">
    <citation type="submission" date="2018-05" db="EMBL/GenBank/DDBJ databases">
        <authorList>
            <person name="Lanie J.A."/>
            <person name="Ng W.-L."/>
            <person name="Kazmierczak K.M."/>
            <person name="Andrzejewski T.M."/>
            <person name="Davidsen T.M."/>
            <person name="Wayne K.J."/>
            <person name="Tettelin H."/>
            <person name="Glass J.I."/>
            <person name="Rusch D."/>
            <person name="Podicherti R."/>
            <person name="Tsui H.-C.T."/>
            <person name="Winkler M.E."/>
        </authorList>
    </citation>
    <scope>NUCLEOTIDE SEQUENCE</scope>
</reference>
<dbReference type="SUPFAM" id="SSF52540">
    <property type="entry name" value="P-loop containing nucleoside triphosphate hydrolases"/>
    <property type="match status" value="1"/>
</dbReference>
<evidence type="ECO:0000259" key="4">
    <source>
        <dbReference type="Pfam" id="PF00005"/>
    </source>
</evidence>
<dbReference type="GO" id="GO:0016887">
    <property type="term" value="F:ATP hydrolysis activity"/>
    <property type="evidence" value="ECO:0007669"/>
    <property type="project" value="InterPro"/>
</dbReference>
<gene>
    <name evidence="5" type="ORF">METZ01_LOCUS223022</name>
</gene>
<feature type="non-terminal residue" evidence="5">
    <location>
        <position position="101"/>
    </location>
</feature>
<dbReference type="EMBL" id="UINC01053541">
    <property type="protein sequence ID" value="SVB70168.1"/>
    <property type="molecule type" value="Genomic_DNA"/>
</dbReference>
<dbReference type="InterPro" id="IPR027417">
    <property type="entry name" value="P-loop_NTPase"/>
</dbReference>
<dbReference type="InterPro" id="IPR050319">
    <property type="entry name" value="ABC_transp_ATP-bind"/>
</dbReference>
<feature type="domain" description="ABC transporter" evidence="4">
    <location>
        <begin position="36"/>
        <end position="82"/>
    </location>
</feature>
<dbReference type="InterPro" id="IPR003439">
    <property type="entry name" value="ABC_transporter-like_ATP-bd"/>
</dbReference>
<feature type="non-terminal residue" evidence="5">
    <location>
        <position position="1"/>
    </location>
</feature>
<evidence type="ECO:0000256" key="1">
    <source>
        <dbReference type="ARBA" id="ARBA00022448"/>
    </source>
</evidence>
<dbReference type="AlphaFoldDB" id="A0A382G4H8"/>
<keyword evidence="3" id="KW-0067">ATP-binding</keyword>
<evidence type="ECO:0000313" key="5">
    <source>
        <dbReference type="EMBL" id="SVB70168.1"/>
    </source>
</evidence>
<evidence type="ECO:0000256" key="2">
    <source>
        <dbReference type="ARBA" id="ARBA00022741"/>
    </source>
</evidence>
<name>A0A382G4H8_9ZZZZ</name>
<proteinExistence type="predicted"/>
<organism evidence="5">
    <name type="scientific">marine metagenome</name>
    <dbReference type="NCBI Taxonomy" id="408172"/>
    <lineage>
        <taxon>unclassified sequences</taxon>
        <taxon>metagenomes</taxon>
        <taxon>ecological metagenomes</taxon>
    </lineage>
</organism>
<dbReference type="Gene3D" id="3.40.50.300">
    <property type="entry name" value="P-loop containing nucleotide triphosphate hydrolases"/>
    <property type="match status" value="1"/>
</dbReference>
<accession>A0A382G4H8</accession>
<protein>
    <recommendedName>
        <fullName evidence="4">ABC transporter domain-containing protein</fullName>
    </recommendedName>
</protein>
<keyword evidence="2" id="KW-0547">Nucleotide-binding</keyword>
<keyword evidence="1" id="KW-0813">Transport</keyword>
<dbReference type="Pfam" id="PF00005">
    <property type="entry name" value="ABC_tran"/>
    <property type="match status" value="1"/>
</dbReference>
<dbReference type="PANTHER" id="PTHR43776">
    <property type="entry name" value="TRANSPORT ATP-BINDING PROTEIN"/>
    <property type="match status" value="1"/>
</dbReference>
<dbReference type="GO" id="GO:0005524">
    <property type="term" value="F:ATP binding"/>
    <property type="evidence" value="ECO:0007669"/>
    <property type="project" value="UniProtKB-KW"/>
</dbReference>
<sequence>VAETTNEILSVDGLKVHFPISSGFMNKTIGYVKAVDDVNFKIGEGETLGIVGESGCGKTTTGRAILRAVDPNDGKVLFRMKNGDVVDTASVGNNLLDQVRQ</sequence>
<evidence type="ECO:0000256" key="3">
    <source>
        <dbReference type="ARBA" id="ARBA00022840"/>
    </source>
</evidence>